<name>A0A9P1DVE0_9DINO</name>
<dbReference type="InterPro" id="IPR050323">
    <property type="entry name" value="Ribosomal_protein_uL10"/>
</dbReference>
<dbReference type="SUPFAM" id="SSF160369">
    <property type="entry name" value="Ribosomal protein L10-like"/>
    <property type="match status" value="1"/>
</dbReference>
<dbReference type="Proteomes" id="UP001152797">
    <property type="component" value="Unassembled WGS sequence"/>
</dbReference>
<dbReference type="PANTHER" id="PTHR45699">
    <property type="entry name" value="60S ACIDIC RIBOSOMAL PROTEIN P0"/>
    <property type="match status" value="1"/>
</dbReference>
<dbReference type="Gene3D" id="3.30.70.1730">
    <property type="match status" value="1"/>
</dbReference>
<dbReference type="EMBL" id="CAMXCT020006570">
    <property type="protein sequence ID" value="CAL1169561.1"/>
    <property type="molecule type" value="Genomic_DNA"/>
</dbReference>
<dbReference type="GO" id="GO:0002181">
    <property type="term" value="P:cytoplasmic translation"/>
    <property type="evidence" value="ECO:0007669"/>
    <property type="project" value="TreeGrafter"/>
</dbReference>
<accession>A0A9P1DVE0</accession>
<feature type="domain" description="Large ribosomal subunit protein uL10-like insertion" evidence="5">
    <location>
        <begin position="114"/>
        <end position="183"/>
    </location>
</feature>
<sequence length="1370" mass="150873">MPNKEKLAKKNAYFAKLVDLCVNTPNALLVSVDNISSKQMQDIRLELRGKAVVLMGKNTMIRKALANGHEEHPEAGLDKLRAIIQGNLGFIFATNCTTDDIRDVLGKYKRESAAKAGQTSIVDWFIPSGPTGMDPSQTSFFQALNIGTKIVKGQIELVSDFKILTTGERVTASGAVLLSKLGIRPFEYKMEVKYVFQDGAVFSAAVLDMSEDMLIQKFLAGIANMAAFSREVGIPTEAGLPHAFGNAFRNVAALVADIDFTFKEVEDVKKFLEDPDAYAAANPVAAAPAASGGGEAKKEEKKAVVEEEEEEARGKQMKRSERDVVEQNNFLQSMVEGLELLQHRGAATGHVEAQLPRSAALWLVEHLSNVPSMVAQHKLQLVWLYSLWPLVVALGLPALLSRGGLIQVLAFTAFWVLLRPCATMLQVLGSQIDPAEAQVLHSLWATSGFTADAMSLTAHFYWSWGLFELVVRRRPLTQRLLAVSALAAWCLPVPLAQLSLGLLRPRSAVASALLGDVLGVAFFFCLRSSPCWGLIQVYLQTAQQFAMFVFEFIGASAGTSPEVGGGAQVLTSVEPESEKFALSPTADLDEIREPGTPGGWNAGADQFLRCESLERMQLCMRLQKQQELLEQLSEGFDPVTLHGTLRSDASHSGSRVACLAESAEMGSEEAFEITDLVIYQPADEDPTNLELVGLKEFQIAKALLDGHAAKLSQRIPSQWGDVHLFDVCLFLGFADTAWALVRYGVEGCQVEMHHLGPFGTIKGPGDVTFLSEPYCWGFPVDRGTWMPGWNCHIQDAVEAAEKVARKLWFPDLLDMVCSEQKLGFAVSAEAMARLLDIAILAGNKEAARVLHGKCALLPLRRWYPAFFINCKEYPFAIPILRAALAVGIDFSELSVCFCDDQIEWIPFSQALFLLSTSLWMELCGFLPPSPWRPEHKNNLARYFLLRRDAQERPDSDDLNRFKLDTKKLQNAGKAEVDLRCLRMELRCVRHSQSFLSLLDLAIVWGQPDCAEICASMDMELTDFGRQSCWDALYCVSADFRAFYFYSRPRTHPLVAASPDACMDAARSAAISALRVAHKRHVTEKGFVLYQTLLKRFDPSPFPLWILDEILALSVRAPTIIEQLQLWEGVAGWDTEIKSQDMEADGGKAEVSTEQTALKSRGQQSGAIDTDDAVVADDKSTDDLDDLMMALQASRDEVPALNVDGVCIWRLTRQSKCAEVNEVLLDPTGPLAALHQRVLDAGCQVDPQGNPVKALFVPCTQQQLVELQGLAVHGYELCKDQHLLALQEDGPVITRALRSCFSKKVRPKLKKLYPRGAVGDGAHSQQPSSSTDPPDDHEADMDEEDANEPMLVLEAGLRTDSSVGYPSYQVQ</sequence>
<dbReference type="OrthoDB" id="10259902at2759"/>
<reference evidence="7 8" key="2">
    <citation type="submission" date="2024-05" db="EMBL/GenBank/DDBJ databases">
        <authorList>
            <person name="Chen Y."/>
            <person name="Shah S."/>
            <person name="Dougan E. K."/>
            <person name="Thang M."/>
            <person name="Chan C."/>
        </authorList>
    </citation>
    <scope>NUCLEOTIDE SEQUENCE [LARGE SCALE GENOMIC DNA]</scope>
</reference>
<dbReference type="EMBL" id="CAMXCT030006570">
    <property type="protein sequence ID" value="CAL4803498.1"/>
    <property type="molecule type" value="Genomic_DNA"/>
</dbReference>
<dbReference type="InterPro" id="IPR043164">
    <property type="entry name" value="Ribosomal_uL10-like_insert_sf"/>
</dbReference>
<protein>
    <submittedName>
        <fullName evidence="7">60S acidic ribosomal protein P0</fullName>
    </submittedName>
</protein>
<evidence type="ECO:0000256" key="4">
    <source>
        <dbReference type="SAM" id="MobiDB-lite"/>
    </source>
</evidence>
<dbReference type="FunFam" id="3.90.105.20:FF:000001">
    <property type="entry name" value="60S acidic ribosomal protein P0"/>
    <property type="match status" value="1"/>
</dbReference>
<keyword evidence="8" id="KW-1185">Reference proteome</keyword>
<comment type="caution">
    <text evidence="6">The sequence shown here is derived from an EMBL/GenBank/DDBJ whole genome shotgun (WGS) entry which is preliminary data.</text>
</comment>
<dbReference type="CDD" id="cd05795">
    <property type="entry name" value="Ribosomal_P0_L10e"/>
    <property type="match status" value="1"/>
</dbReference>
<dbReference type="Gene3D" id="3.90.105.20">
    <property type="match status" value="1"/>
</dbReference>
<dbReference type="GO" id="GO:0003735">
    <property type="term" value="F:structural constituent of ribosome"/>
    <property type="evidence" value="ECO:0007669"/>
    <property type="project" value="TreeGrafter"/>
</dbReference>
<dbReference type="Pfam" id="PF00428">
    <property type="entry name" value="Ribosomal_60s"/>
    <property type="match status" value="1"/>
</dbReference>
<dbReference type="InterPro" id="IPR001790">
    <property type="entry name" value="Ribosomal_uL10"/>
</dbReference>
<evidence type="ECO:0000256" key="3">
    <source>
        <dbReference type="ARBA" id="ARBA00023274"/>
    </source>
</evidence>
<dbReference type="Pfam" id="PF17777">
    <property type="entry name" value="RL10P_insert"/>
    <property type="match status" value="1"/>
</dbReference>
<evidence type="ECO:0000256" key="1">
    <source>
        <dbReference type="ARBA" id="ARBA00008889"/>
    </source>
</evidence>
<evidence type="ECO:0000313" key="7">
    <source>
        <dbReference type="EMBL" id="CAL4803498.1"/>
    </source>
</evidence>
<dbReference type="GO" id="GO:0022625">
    <property type="term" value="C:cytosolic large ribosomal subunit"/>
    <property type="evidence" value="ECO:0007669"/>
    <property type="project" value="TreeGrafter"/>
</dbReference>
<dbReference type="EMBL" id="CAMXCT010006570">
    <property type="protein sequence ID" value="CAI4016186.1"/>
    <property type="molecule type" value="Genomic_DNA"/>
</dbReference>
<dbReference type="GO" id="GO:0000027">
    <property type="term" value="P:ribosomal large subunit assembly"/>
    <property type="evidence" value="ECO:0007669"/>
    <property type="project" value="TreeGrafter"/>
</dbReference>
<dbReference type="PANTHER" id="PTHR45699:SF3">
    <property type="entry name" value="LARGE RIBOSOMAL SUBUNIT PROTEIN UL10"/>
    <property type="match status" value="1"/>
</dbReference>
<feature type="compositionally biased region" description="Acidic residues" evidence="4">
    <location>
        <begin position="1332"/>
        <end position="1346"/>
    </location>
</feature>
<dbReference type="InterPro" id="IPR040637">
    <property type="entry name" value="Ribosomal_uL10-like_insert"/>
</dbReference>
<evidence type="ECO:0000313" key="8">
    <source>
        <dbReference type="Proteomes" id="UP001152797"/>
    </source>
</evidence>
<feature type="region of interest" description="Disordered" evidence="4">
    <location>
        <begin position="288"/>
        <end position="319"/>
    </location>
</feature>
<dbReference type="InterPro" id="IPR043141">
    <property type="entry name" value="Ribosomal_uL10-like_sf"/>
</dbReference>
<dbReference type="Pfam" id="PF00466">
    <property type="entry name" value="Ribosomal_L10"/>
    <property type="match status" value="1"/>
</dbReference>
<gene>
    <name evidence="6" type="ORF">C1SCF055_LOCUS40946</name>
</gene>
<feature type="compositionally biased region" description="Basic and acidic residues" evidence="4">
    <location>
        <begin position="295"/>
        <end position="305"/>
    </location>
</feature>
<comment type="similarity">
    <text evidence="1">Belongs to the universal ribosomal protein uL10 family.</text>
</comment>
<evidence type="ECO:0000313" key="6">
    <source>
        <dbReference type="EMBL" id="CAI4016186.1"/>
    </source>
</evidence>
<evidence type="ECO:0000259" key="5">
    <source>
        <dbReference type="Pfam" id="PF17777"/>
    </source>
</evidence>
<keyword evidence="2 7" id="KW-0689">Ribosomal protein</keyword>
<reference evidence="6" key="1">
    <citation type="submission" date="2022-10" db="EMBL/GenBank/DDBJ databases">
        <authorList>
            <person name="Chen Y."/>
            <person name="Dougan E. K."/>
            <person name="Chan C."/>
            <person name="Rhodes N."/>
            <person name="Thang M."/>
        </authorList>
    </citation>
    <scope>NUCLEOTIDE SEQUENCE</scope>
</reference>
<evidence type="ECO:0000256" key="2">
    <source>
        <dbReference type="ARBA" id="ARBA00022980"/>
    </source>
</evidence>
<dbReference type="GO" id="GO:0070180">
    <property type="term" value="F:large ribosomal subunit rRNA binding"/>
    <property type="evidence" value="ECO:0007669"/>
    <property type="project" value="TreeGrafter"/>
</dbReference>
<organism evidence="6">
    <name type="scientific">Cladocopium goreaui</name>
    <dbReference type="NCBI Taxonomy" id="2562237"/>
    <lineage>
        <taxon>Eukaryota</taxon>
        <taxon>Sar</taxon>
        <taxon>Alveolata</taxon>
        <taxon>Dinophyceae</taxon>
        <taxon>Suessiales</taxon>
        <taxon>Symbiodiniaceae</taxon>
        <taxon>Cladocopium</taxon>
    </lineage>
</organism>
<proteinExistence type="inferred from homology"/>
<feature type="region of interest" description="Disordered" evidence="4">
    <location>
        <begin position="1311"/>
        <end position="1357"/>
    </location>
</feature>
<keyword evidence="3" id="KW-0687">Ribonucleoprotein</keyword>